<dbReference type="SUPFAM" id="SSF53146">
    <property type="entry name" value="Nitrogenase accessory factor-like"/>
    <property type="match status" value="1"/>
</dbReference>
<dbReference type="Gene3D" id="3.30.420.130">
    <property type="entry name" value="Dinitrogenase iron-molybdenum cofactor biosynthesis domain"/>
    <property type="match status" value="1"/>
</dbReference>
<accession>A0LM46</accession>
<dbReference type="STRING" id="335543.Sfum_2820"/>
<evidence type="ECO:0000313" key="2">
    <source>
        <dbReference type="EMBL" id="ABK18498.1"/>
    </source>
</evidence>
<protein>
    <submittedName>
        <fullName evidence="2">Dinitrogenase iron-molybdenum cofactor biosynthesis</fullName>
    </submittedName>
</protein>
<name>A0LM46_SYNFM</name>
<evidence type="ECO:0000259" key="1">
    <source>
        <dbReference type="Pfam" id="PF02579"/>
    </source>
</evidence>
<dbReference type="RefSeq" id="WP_011699665.1">
    <property type="nucleotide sequence ID" value="NC_008554.1"/>
</dbReference>
<dbReference type="InterPro" id="IPR033913">
    <property type="entry name" value="MTH1175_dom"/>
</dbReference>
<dbReference type="PANTHER" id="PTHR42983">
    <property type="entry name" value="DINITROGENASE IRON-MOLYBDENUM COFACTOR PROTEIN-RELATED"/>
    <property type="match status" value="1"/>
</dbReference>
<dbReference type="Pfam" id="PF02579">
    <property type="entry name" value="Nitro_FeMo-Co"/>
    <property type="match status" value="1"/>
</dbReference>
<dbReference type="InParanoid" id="A0LM46"/>
<reference evidence="2 3" key="1">
    <citation type="submission" date="2006-10" db="EMBL/GenBank/DDBJ databases">
        <title>Complete sequence of Syntrophobacter fumaroxidans MPOB.</title>
        <authorList>
            <consortium name="US DOE Joint Genome Institute"/>
            <person name="Copeland A."/>
            <person name="Lucas S."/>
            <person name="Lapidus A."/>
            <person name="Barry K."/>
            <person name="Detter J.C."/>
            <person name="Glavina del Rio T."/>
            <person name="Hammon N."/>
            <person name="Israni S."/>
            <person name="Pitluck S."/>
            <person name="Goltsman E.G."/>
            <person name="Martinez M."/>
            <person name="Schmutz J."/>
            <person name="Larimer F."/>
            <person name="Land M."/>
            <person name="Hauser L."/>
            <person name="Kyrpides N."/>
            <person name="Kim E."/>
            <person name="Boone D.R."/>
            <person name="Brockman F."/>
            <person name="Culley D."/>
            <person name="Ferry J."/>
            <person name="Gunsalus R."/>
            <person name="McInerney M.J."/>
            <person name="Morrison M."/>
            <person name="Plugge C."/>
            <person name="Rohlin L."/>
            <person name="Scholten J."/>
            <person name="Sieber J."/>
            <person name="Stams A.J.M."/>
            <person name="Worm P."/>
            <person name="Henstra A.M."/>
            <person name="Richardson P."/>
        </authorList>
    </citation>
    <scope>NUCLEOTIDE SEQUENCE [LARGE SCALE GENOMIC DNA]</scope>
    <source>
        <strain evidence="3">DSM 10017 / MPOB</strain>
    </source>
</reference>
<dbReference type="CDD" id="cd00851">
    <property type="entry name" value="MTH1175"/>
    <property type="match status" value="1"/>
</dbReference>
<dbReference type="eggNOG" id="COG1433">
    <property type="taxonomic scope" value="Bacteria"/>
</dbReference>
<sequence>MKICFPTETLQGMDSMVYGHFGSAPGFVIVDTGTGSVEEIANGDLHHAHGMCQPFKALGGRRVDAIVVGGIGMGALMKLRADGIVVFRAVEGTVGENVELLNNRSLPQFQPEHTCAGHSGGGCAH</sequence>
<dbReference type="PANTHER" id="PTHR42983:SF1">
    <property type="entry name" value="IRON-MOLYBDENUM PROTEIN"/>
    <property type="match status" value="1"/>
</dbReference>
<dbReference type="AlphaFoldDB" id="A0LM46"/>
<dbReference type="HOGENOM" id="CLU_104194_2_1_7"/>
<dbReference type="InterPro" id="IPR036105">
    <property type="entry name" value="DiNase_FeMo-co_biosyn_sf"/>
</dbReference>
<organism evidence="2 3">
    <name type="scientific">Syntrophobacter fumaroxidans (strain DSM 10017 / MPOB)</name>
    <dbReference type="NCBI Taxonomy" id="335543"/>
    <lineage>
        <taxon>Bacteria</taxon>
        <taxon>Pseudomonadati</taxon>
        <taxon>Thermodesulfobacteriota</taxon>
        <taxon>Syntrophobacteria</taxon>
        <taxon>Syntrophobacterales</taxon>
        <taxon>Syntrophobacteraceae</taxon>
        <taxon>Syntrophobacter</taxon>
    </lineage>
</organism>
<dbReference type="OrthoDB" id="9807451at2"/>
<dbReference type="InterPro" id="IPR003731">
    <property type="entry name" value="Di-Nase_FeMo-co_biosynth"/>
</dbReference>
<keyword evidence="3" id="KW-1185">Reference proteome</keyword>
<gene>
    <name evidence="2" type="ordered locus">Sfum_2820</name>
</gene>
<dbReference type="EMBL" id="CP000478">
    <property type="protein sequence ID" value="ABK18498.1"/>
    <property type="molecule type" value="Genomic_DNA"/>
</dbReference>
<proteinExistence type="predicted"/>
<dbReference type="Proteomes" id="UP000001784">
    <property type="component" value="Chromosome"/>
</dbReference>
<feature type="domain" description="Dinitrogenase iron-molybdenum cofactor biosynthesis" evidence="1">
    <location>
        <begin position="14"/>
        <end position="101"/>
    </location>
</feature>
<dbReference type="KEGG" id="sfu:Sfum_2820"/>
<evidence type="ECO:0000313" key="3">
    <source>
        <dbReference type="Proteomes" id="UP000001784"/>
    </source>
</evidence>